<dbReference type="PANTHER" id="PTHR10744:SF1">
    <property type="entry name" value="SMALL RIBOSOMAL SUBUNIT PROTEIN US17M"/>
    <property type="match status" value="1"/>
</dbReference>
<dbReference type="InterPro" id="IPR012340">
    <property type="entry name" value="NA-bd_OB-fold"/>
</dbReference>
<dbReference type="SUPFAM" id="SSF50249">
    <property type="entry name" value="Nucleic acid-binding proteins"/>
    <property type="match status" value="1"/>
</dbReference>
<dbReference type="InterPro" id="IPR019979">
    <property type="entry name" value="Ribosomal_uS17_CS"/>
</dbReference>
<keyword evidence="5 6" id="KW-0687">Ribonucleoprotein</keyword>
<dbReference type="InterPro" id="IPR000266">
    <property type="entry name" value="Ribosomal_uS17"/>
</dbReference>
<dbReference type="KEGG" id="dwd:DSCW_23010"/>
<dbReference type="HAMAP" id="MF_01345_B">
    <property type="entry name" value="Ribosomal_uS17_B"/>
    <property type="match status" value="1"/>
</dbReference>
<dbReference type="PROSITE" id="PS00056">
    <property type="entry name" value="RIBOSOMAL_S17"/>
    <property type="match status" value="1"/>
</dbReference>
<keyword evidence="9" id="KW-1185">Reference proteome</keyword>
<organism evidence="8 9">
    <name type="scientific">Desulfosarcina widdelii</name>
    <dbReference type="NCBI Taxonomy" id="947919"/>
    <lineage>
        <taxon>Bacteria</taxon>
        <taxon>Pseudomonadati</taxon>
        <taxon>Thermodesulfobacteriota</taxon>
        <taxon>Desulfobacteria</taxon>
        <taxon>Desulfobacterales</taxon>
        <taxon>Desulfosarcinaceae</taxon>
        <taxon>Desulfosarcina</taxon>
    </lineage>
</organism>
<evidence type="ECO:0000256" key="2">
    <source>
        <dbReference type="ARBA" id="ARBA00022730"/>
    </source>
</evidence>
<dbReference type="AlphaFoldDB" id="A0A5K7Z8V0"/>
<reference evidence="8 9" key="1">
    <citation type="submission" date="2019-11" db="EMBL/GenBank/DDBJ databases">
        <title>Comparative genomics of hydrocarbon-degrading Desulfosarcina strains.</title>
        <authorList>
            <person name="Watanabe M."/>
            <person name="Kojima H."/>
            <person name="Fukui M."/>
        </authorList>
    </citation>
    <scope>NUCLEOTIDE SEQUENCE [LARGE SCALE GENOMIC DNA]</scope>
    <source>
        <strain evidence="8 9">PP31</strain>
    </source>
</reference>
<dbReference type="GO" id="GO:0003735">
    <property type="term" value="F:structural constituent of ribosome"/>
    <property type="evidence" value="ECO:0007669"/>
    <property type="project" value="UniProtKB-UniRule"/>
</dbReference>
<dbReference type="GO" id="GO:0006412">
    <property type="term" value="P:translation"/>
    <property type="evidence" value="ECO:0007669"/>
    <property type="project" value="UniProtKB-UniRule"/>
</dbReference>
<evidence type="ECO:0000256" key="3">
    <source>
        <dbReference type="ARBA" id="ARBA00022884"/>
    </source>
</evidence>
<proteinExistence type="inferred from homology"/>
<gene>
    <name evidence="6 8" type="primary">rpsQ</name>
    <name evidence="8" type="ORF">DSCW_23010</name>
</gene>
<accession>A0A5K7Z8V0</accession>
<evidence type="ECO:0000256" key="6">
    <source>
        <dbReference type="HAMAP-Rule" id="MF_01345"/>
    </source>
</evidence>
<dbReference type="GO" id="GO:0022627">
    <property type="term" value="C:cytosolic small ribosomal subunit"/>
    <property type="evidence" value="ECO:0007669"/>
    <property type="project" value="UniProtKB-UniRule"/>
</dbReference>
<evidence type="ECO:0000256" key="7">
    <source>
        <dbReference type="RuleBase" id="RU003872"/>
    </source>
</evidence>
<comment type="similarity">
    <text evidence="1 6 7">Belongs to the universal ribosomal protein uS17 family.</text>
</comment>
<dbReference type="InterPro" id="IPR019984">
    <property type="entry name" value="Ribosomal_uS17_bact/chlr"/>
</dbReference>
<comment type="function">
    <text evidence="6">One of the primary rRNA binding proteins, it binds specifically to the 5'-end of 16S ribosomal RNA.</text>
</comment>
<dbReference type="Proteomes" id="UP000427769">
    <property type="component" value="Chromosome"/>
</dbReference>
<dbReference type="CDD" id="cd00364">
    <property type="entry name" value="Ribosomal_uS17"/>
    <property type="match status" value="1"/>
</dbReference>
<dbReference type="OrthoDB" id="9811714at2"/>
<evidence type="ECO:0000313" key="9">
    <source>
        <dbReference type="Proteomes" id="UP000427769"/>
    </source>
</evidence>
<dbReference type="NCBIfam" id="TIGR03635">
    <property type="entry name" value="uS17_bact"/>
    <property type="match status" value="1"/>
</dbReference>
<evidence type="ECO:0000256" key="4">
    <source>
        <dbReference type="ARBA" id="ARBA00022980"/>
    </source>
</evidence>
<name>A0A5K7Z8V0_9BACT</name>
<dbReference type="EMBL" id="AP021875">
    <property type="protein sequence ID" value="BBO74884.1"/>
    <property type="molecule type" value="Genomic_DNA"/>
</dbReference>
<dbReference type="NCBIfam" id="NF004123">
    <property type="entry name" value="PRK05610.1"/>
    <property type="match status" value="1"/>
</dbReference>
<keyword evidence="2 6" id="KW-0699">rRNA-binding</keyword>
<evidence type="ECO:0000256" key="5">
    <source>
        <dbReference type="ARBA" id="ARBA00023274"/>
    </source>
</evidence>
<dbReference type="PANTHER" id="PTHR10744">
    <property type="entry name" value="40S RIBOSOMAL PROTEIN S11 FAMILY MEMBER"/>
    <property type="match status" value="1"/>
</dbReference>
<keyword evidence="4 6" id="KW-0689">Ribosomal protein</keyword>
<evidence type="ECO:0000313" key="8">
    <source>
        <dbReference type="EMBL" id="BBO74884.1"/>
    </source>
</evidence>
<comment type="subunit">
    <text evidence="6">Part of the 30S ribosomal subunit.</text>
</comment>
<evidence type="ECO:0000256" key="1">
    <source>
        <dbReference type="ARBA" id="ARBA00010254"/>
    </source>
</evidence>
<protein>
    <recommendedName>
        <fullName evidence="6">Small ribosomal subunit protein uS17</fullName>
    </recommendedName>
</protein>
<keyword evidence="3 6" id="KW-0694">RNA-binding</keyword>
<sequence>MKTRGIKRQLIGTVVSDKMDKTAVVQVERLVKHPLYKKYIRRRNKFAAHDKENICNIGDRVMITESRPISKLKRWRVTEIIEKAV</sequence>
<dbReference type="PRINTS" id="PR00973">
    <property type="entry name" value="RIBOSOMALS17"/>
</dbReference>
<dbReference type="Gene3D" id="2.40.50.140">
    <property type="entry name" value="Nucleic acid-binding proteins"/>
    <property type="match status" value="1"/>
</dbReference>
<dbReference type="Pfam" id="PF00366">
    <property type="entry name" value="Ribosomal_S17"/>
    <property type="match status" value="1"/>
</dbReference>
<dbReference type="GO" id="GO:0019843">
    <property type="term" value="F:rRNA binding"/>
    <property type="evidence" value="ECO:0007669"/>
    <property type="project" value="UniProtKB-UniRule"/>
</dbReference>
<dbReference type="RefSeq" id="WP_155303860.1">
    <property type="nucleotide sequence ID" value="NZ_AP021875.1"/>
</dbReference>